<feature type="domain" description="Anaphase-promoting complex subunit 4 long" evidence="7">
    <location>
        <begin position="280"/>
        <end position="481"/>
    </location>
</feature>
<keyword evidence="2" id="KW-0132">Cell division</keyword>
<dbReference type="Proteomes" id="UP001287356">
    <property type="component" value="Unassembled WGS sequence"/>
</dbReference>
<keyword evidence="9" id="KW-1185">Reference proteome</keyword>
<feature type="domain" description="Anaphase-promoting complex subunit 4-like WD40" evidence="6">
    <location>
        <begin position="30"/>
        <end position="117"/>
    </location>
</feature>
<dbReference type="EMBL" id="JAULSN010000002">
    <property type="protein sequence ID" value="KAK3379549.1"/>
    <property type="molecule type" value="Genomic_DNA"/>
</dbReference>
<reference evidence="8" key="1">
    <citation type="journal article" date="2023" name="Mol. Phylogenet. Evol.">
        <title>Genome-scale phylogeny and comparative genomics of the fungal order Sordariales.</title>
        <authorList>
            <person name="Hensen N."/>
            <person name="Bonometti L."/>
            <person name="Westerberg I."/>
            <person name="Brannstrom I.O."/>
            <person name="Guillou S."/>
            <person name="Cros-Aarteil S."/>
            <person name="Calhoun S."/>
            <person name="Haridas S."/>
            <person name="Kuo A."/>
            <person name="Mondo S."/>
            <person name="Pangilinan J."/>
            <person name="Riley R."/>
            <person name="LaButti K."/>
            <person name="Andreopoulos B."/>
            <person name="Lipzen A."/>
            <person name="Chen C."/>
            <person name="Yan M."/>
            <person name="Daum C."/>
            <person name="Ng V."/>
            <person name="Clum A."/>
            <person name="Steindorff A."/>
            <person name="Ohm R.A."/>
            <person name="Martin F."/>
            <person name="Silar P."/>
            <person name="Natvig D.O."/>
            <person name="Lalanne C."/>
            <person name="Gautier V."/>
            <person name="Ament-Velasquez S.L."/>
            <person name="Kruys A."/>
            <person name="Hutchinson M.I."/>
            <person name="Powell A.J."/>
            <person name="Barry K."/>
            <person name="Miller A.N."/>
            <person name="Grigoriev I.V."/>
            <person name="Debuchy R."/>
            <person name="Gladieux P."/>
            <person name="Hiltunen Thoren M."/>
            <person name="Johannesson H."/>
        </authorList>
    </citation>
    <scope>NUCLEOTIDE SEQUENCE</scope>
    <source>
        <strain evidence="8">CBS 958.72</strain>
    </source>
</reference>
<dbReference type="GO" id="GO:0051301">
    <property type="term" value="P:cell division"/>
    <property type="evidence" value="ECO:0007669"/>
    <property type="project" value="UniProtKB-KW"/>
</dbReference>
<dbReference type="AlphaFoldDB" id="A0AAE0KN66"/>
<evidence type="ECO:0000313" key="8">
    <source>
        <dbReference type="EMBL" id="KAK3379549.1"/>
    </source>
</evidence>
<dbReference type="Pfam" id="PF12896">
    <property type="entry name" value="ANAPC4"/>
    <property type="match status" value="1"/>
</dbReference>
<accession>A0AAE0KN66</accession>
<dbReference type="Gene3D" id="2.130.10.10">
    <property type="entry name" value="YVTN repeat-like/Quinoprotein amine dehydrogenase"/>
    <property type="match status" value="1"/>
</dbReference>
<dbReference type="GO" id="GO:0031145">
    <property type="term" value="P:anaphase-promoting complex-dependent catabolic process"/>
    <property type="evidence" value="ECO:0007669"/>
    <property type="project" value="InterPro"/>
</dbReference>
<evidence type="ECO:0000259" key="6">
    <source>
        <dbReference type="Pfam" id="PF12894"/>
    </source>
</evidence>
<sequence>MPVDKELQLLGSSTLTAAVSGSQIACNPAINLTATVGDGSAVLHIWRANDNQLISKHTERNQKVEAIKWKEDGQFLAAGWSDGVVRLVGLESSKAVHHIRVAENGALSKIDFIAWSRNAIGRRTARESPASASASASALARSILVDDDQQQPHILDLAHELTFLEIETALPKLSPLPVSGGSGDDMFLFSTTASLEFVFRPCPAEDANVVHVMIIGTADGGIHLSIYDSFVIGTFKHSPRTAGPASGSGVFQLCGHGSHHGTSTHALLLRPQGGDGTVLYLVPMDLIFVHYSPVNLSLLASKMTMLQNLLRYLKQTQSHMTSEWKSTRELPARFLLGVQEDLQKSPGGGLTIVQALYHTVATGHVFPPVKEWLVDSLAERGHKRWDKAVVSGLENLRGLVHENFIPTLERCGIILSRLLGIARFHDSRESIGFNAAQISRLMDIVSCLTVVSHKILLIVMDELDYFTSFSTWLRLEIDSAASPSMSDDLTEKEVMLDDSKVLLYIERYLMDSPLALYFDEVTKEDYAKDQDLAEDGVSLLQMLEKQLSRQEAGLPYMKALPHLDFLVKYLTNRANTVFRDIAEAEKRGVRFGQATELSFGQKIWKHEVRLCSKPMNNDVDATAFTAIVSEADKSEISFFRTIIPIINGISGAASTTACRLLLPEGFSLIDLKFLDDESLLALCQRRDEPKPVLLRIAYRATAVLYGGFRNIQALVTVDLEHHDFNKVVSSFTFPHIPGFVPTQMEVQIGSKARGEIPARVCLLGRDKATYNVYKLPESWDVVPESPLKEDVRMEGSQHD</sequence>
<dbReference type="GO" id="GO:0034399">
    <property type="term" value="C:nuclear periphery"/>
    <property type="evidence" value="ECO:0007669"/>
    <property type="project" value="TreeGrafter"/>
</dbReference>
<protein>
    <recommendedName>
        <fullName evidence="1">Anaphase-promoting complex subunit 4</fullName>
    </recommendedName>
</protein>
<dbReference type="InterPro" id="IPR024977">
    <property type="entry name" value="Apc4-like_WD40_dom"/>
</dbReference>
<dbReference type="SUPFAM" id="SSF50978">
    <property type="entry name" value="WD40 repeat-like"/>
    <property type="match status" value="1"/>
</dbReference>
<organism evidence="8 9">
    <name type="scientific">Lasiosphaeria ovina</name>
    <dbReference type="NCBI Taxonomy" id="92902"/>
    <lineage>
        <taxon>Eukaryota</taxon>
        <taxon>Fungi</taxon>
        <taxon>Dikarya</taxon>
        <taxon>Ascomycota</taxon>
        <taxon>Pezizomycotina</taxon>
        <taxon>Sordariomycetes</taxon>
        <taxon>Sordariomycetidae</taxon>
        <taxon>Sordariales</taxon>
        <taxon>Lasiosphaeriaceae</taxon>
        <taxon>Lasiosphaeria</taxon>
    </lineage>
</organism>
<name>A0AAE0KN66_9PEZI</name>
<evidence type="ECO:0000256" key="5">
    <source>
        <dbReference type="ARBA" id="ARBA00023306"/>
    </source>
</evidence>
<dbReference type="PANTHER" id="PTHR13260">
    <property type="entry name" value="ANAPHASE PROMOTING COMPLEX SUBUNIT 4 APC4"/>
    <property type="match status" value="1"/>
</dbReference>
<evidence type="ECO:0000256" key="3">
    <source>
        <dbReference type="ARBA" id="ARBA00022776"/>
    </source>
</evidence>
<dbReference type="InterPro" id="IPR024789">
    <property type="entry name" value="APC4"/>
</dbReference>
<gene>
    <name evidence="8" type="ORF">B0T24DRAFT_546591</name>
</gene>
<dbReference type="GO" id="GO:0005680">
    <property type="term" value="C:anaphase-promoting complex"/>
    <property type="evidence" value="ECO:0007669"/>
    <property type="project" value="InterPro"/>
</dbReference>
<dbReference type="GO" id="GO:0070979">
    <property type="term" value="P:protein K11-linked ubiquitination"/>
    <property type="evidence" value="ECO:0007669"/>
    <property type="project" value="TreeGrafter"/>
</dbReference>
<dbReference type="InterPro" id="IPR024790">
    <property type="entry name" value="APC4_long_dom"/>
</dbReference>
<evidence type="ECO:0000256" key="2">
    <source>
        <dbReference type="ARBA" id="ARBA00022618"/>
    </source>
</evidence>
<keyword evidence="5" id="KW-0131">Cell cycle</keyword>
<keyword evidence="3" id="KW-0498">Mitosis</keyword>
<keyword evidence="4" id="KW-0833">Ubl conjugation pathway</keyword>
<dbReference type="InterPro" id="IPR036322">
    <property type="entry name" value="WD40_repeat_dom_sf"/>
</dbReference>
<evidence type="ECO:0000313" key="9">
    <source>
        <dbReference type="Proteomes" id="UP001287356"/>
    </source>
</evidence>
<evidence type="ECO:0000256" key="4">
    <source>
        <dbReference type="ARBA" id="ARBA00022786"/>
    </source>
</evidence>
<proteinExistence type="predicted"/>
<evidence type="ECO:0000256" key="1">
    <source>
        <dbReference type="ARBA" id="ARBA00016067"/>
    </source>
</evidence>
<dbReference type="InterPro" id="IPR015943">
    <property type="entry name" value="WD40/YVTN_repeat-like_dom_sf"/>
</dbReference>
<reference evidence="8" key="2">
    <citation type="submission" date="2023-06" db="EMBL/GenBank/DDBJ databases">
        <authorList>
            <consortium name="Lawrence Berkeley National Laboratory"/>
            <person name="Haridas S."/>
            <person name="Hensen N."/>
            <person name="Bonometti L."/>
            <person name="Westerberg I."/>
            <person name="Brannstrom I.O."/>
            <person name="Guillou S."/>
            <person name="Cros-Aarteil S."/>
            <person name="Calhoun S."/>
            <person name="Kuo A."/>
            <person name="Mondo S."/>
            <person name="Pangilinan J."/>
            <person name="Riley R."/>
            <person name="Labutti K."/>
            <person name="Andreopoulos B."/>
            <person name="Lipzen A."/>
            <person name="Chen C."/>
            <person name="Yanf M."/>
            <person name="Daum C."/>
            <person name="Ng V."/>
            <person name="Clum A."/>
            <person name="Steindorff A."/>
            <person name="Ohm R."/>
            <person name="Martin F."/>
            <person name="Silar P."/>
            <person name="Natvig D."/>
            <person name="Lalanne C."/>
            <person name="Gautier V."/>
            <person name="Ament-Velasquez S.L."/>
            <person name="Kruys A."/>
            <person name="Hutchinson M.I."/>
            <person name="Powell A.J."/>
            <person name="Barry K."/>
            <person name="Miller A.N."/>
            <person name="Grigoriev I.V."/>
            <person name="Debuchy R."/>
            <person name="Gladieux P."/>
            <person name="Thoren M.H."/>
            <person name="Johannesson H."/>
        </authorList>
    </citation>
    <scope>NUCLEOTIDE SEQUENCE</scope>
    <source>
        <strain evidence="8">CBS 958.72</strain>
    </source>
</reference>
<dbReference type="PANTHER" id="PTHR13260:SF0">
    <property type="entry name" value="ANAPHASE-PROMOTING COMPLEX SUBUNIT 4"/>
    <property type="match status" value="1"/>
</dbReference>
<evidence type="ECO:0000259" key="7">
    <source>
        <dbReference type="Pfam" id="PF12896"/>
    </source>
</evidence>
<comment type="caution">
    <text evidence="8">The sequence shown here is derived from an EMBL/GenBank/DDBJ whole genome shotgun (WGS) entry which is preliminary data.</text>
</comment>
<dbReference type="Pfam" id="PF12894">
    <property type="entry name" value="ANAPC4_WD40"/>
    <property type="match status" value="1"/>
</dbReference>